<dbReference type="InterPro" id="IPR014030">
    <property type="entry name" value="Ketoacyl_synth_N"/>
</dbReference>
<dbReference type="Gene3D" id="3.30.300.30">
    <property type="match status" value="1"/>
</dbReference>
<dbReference type="Pfam" id="PF00109">
    <property type="entry name" value="ketoacyl-synt"/>
    <property type="match status" value="1"/>
</dbReference>
<dbReference type="GO" id="GO:0044550">
    <property type="term" value="P:secondary metabolite biosynthetic process"/>
    <property type="evidence" value="ECO:0007669"/>
    <property type="project" value="UniProtKB-ARBA"/>
</dbReference>
<dbReference type="GO" id="GO:0006633">
    <property type="term" value="P:fatty acid biosynthetic process"/>
    <property type="evidence" value="ECO:0007669"/>
    <property type="project" value="InterPro"/>
</dbReference>
<dbReference type="EMBL" id="FOMX01000034">
    <property type="protein sequence ID" value="SFF19357.1"/>
    <property type="molecule type" value="Genomic_DNA"/>
</dbReference>
<keyword evidence="2" id="KW-0597">Phosphoprotein</keyword>
<sequence length="1800" mass="190951">MFADRGLTYRELNVAANRLARHLRGRGVGVGDMVGICVERSLDMLVGVLGILKAGAAYVPLDASYPPARLAFILGDTNIRWIVGESATRPLVADSDATVLCLDELRDALAAAPGDDLDVEVAADDLAYVIYTSGSTGTPKGALIEHRSAYQFCRNVVAPLGFGPGLRVLQFARLGFDASVIDIFVTLASGGTVHLAHPRDLIPGFELAELLARQRIGLVCLPPSALAMVPRRALPDLRVLIAAGEDCPQELVDAWAPGRRFFNVYGPTETTVLATIAECTPGRKPPIGRPFAGVETYVLDAALQPVPAGVPGELYVGGTGLARGYLRRPELQAERFVAVPVAGGATLYKTGDRARFLPGGEIEFLGRLDHQVKLRGFRIELGEIEAALRQHPGVRDAVVVVQSIAGDKRLVGYVAAPAAAREDLPRSLKERLRGRLPDYMVPAEIVVMDALPLGPNDKLDRKALPLPGRWGPAAAERPATGTQEVLAKIWRRVLGVAEVGLRDGFFDLGGSSLLLARVQADITAELGVRPSMATLFQFPTLEALARHLDGEARPARDERPAERAPAPRAGGIAIIGMAGRFPGAGDVDALWTLLVEGREGISRADDPAGDPAYVRAAGLLAGADEFDAEFFGYTPKDARLTDPQQRLFLECAWEAIERAGYDARRLGKAGVFAGSGVPRYWLEQVALQGGGAPTAAWYQSILGNPWQFLATTTAYKLGLRGPALTVQTACSTSLVAVHMACQSLLTGECEVALAGGVSLAALGEAGYVYEEGSILSPDGRCRPFDARAQGTVPASGVGVVVLKRLEQALADGDTIHAVIRGSAINNDGADKVGFTAPSVQGQREVIAAAQAAAGVRPQDIGFVEAHGTATPLGDPIEVQALRLAFGADPSSAPYCALGSLKSNLGHLDAAAGVAGLIKATLAIEHAYLPGTLHFERANPELQLEGSPFYVRREGAPWVTPAGVVRRAGVSSFGIGGTNAHVILEQAPAASIPAPAAEPALLVLSAAREDGIDAASRRLAEHLGRHPTQSLADVAFTLQQGRAALAHRRAVVCRSVEEARRALAAPAAARRARPRAPEVVFLFPGGGSQRVGMGAGLYRSEPVYRAALDRCADLFARELGGDLRALLFPPAHDRDAAAAQLRVPSWNMASVFATEYALSQLLAAWGVRPAAMIGHSLGEYTAACLAGIVALEDAVALVALRGRLCDAMPASAMLVVPLPPAELAPLLGDGLALAAVNGPKHVVVSGLARALDALEEQLRGRGVQTHRLPLAGGFHSPLVEPAMAPLTARAATLRLHAPALPVVSNVTADWMRADDARDPSYWARHLRQTVRFSEGLARVLQDPGRILLEVGPGKSLATLAQLHPDATPQSLIVSALGDRAADDDRVALLEAVGELWCAGVEIDWAALQGEARRRRVPLPTHPFARQRHMLDAAPARRPEPVVHLPRPVLAPATPTLPAAIEPALAALWEELLGVEAARLAAGSDFFDLGGTSLLAVQMIRAIKERLQVPLTAHAILEHRTLGALARVVEEARPRATRGGSSPLLIRLQDGAPGHTPLILVQPIGGTVYTYMALARELGAERPVFAFRAFGLEDGEVPFDSVPEMARRYVEELLEFQPEGPYLLGGHSSGGVIAYEIAGQLLARGHAVERVVQVDTVTVEQSHRLGVRDMHDAIRLVESFKAISSDLASSLLVAMRSDPRLGAVILATNKALAHYQPARHPVSLVYLRASERDSVLDPHADAWWRAQTAGGFEAHDVPGDHFSVMEDPHVAAVARVLRDRLDRPEPARLPAAAAERRSRGAA</sequence>
<dbReference type="InterPro" id="IPR045851">
    <property type="entry name" value="AMP-bd_C_sf"/>
</dbReference>
<dbReference type="Gene3D" id="2.30.38.10">
    <property type="entry name" value="Luciferase, Domain 3"/>
    <property type="match status" value="1"/>
</dbReference>
<feature type="domain" description="Carrier" evidence="4">
    <location>
        <begin position="477"/>
        <end position="552"/>
    </location>
</feature>
<protein>
    <submittedName>
        <fullName evidence="6">Amino acid adenylation domain-containing protein</fullName>
    </submittedName>
</protein>
<dbReference type="SUPFAM" id="SSF56801">
    <property type="entry name" value="Acetyl-CoA synthetase-like"/>
    <property type="match status" value="1"/>
</dbReference>
<dbReference type="InterPro" id="IPR016039">
    <property type="entry name" value="Thiolase-like"/>
</dbReference>
<dbReference type="Pfam" id="PF02801">
    <property type="entry name" value="Ketoacyl-synt_C"/>
    <property type="match status" value="1"/>
</dbReference>
<feature type="domain" description="Carrier" evidence="4">
    <location>
        <begin position="1454"/>
        <end position="1531"/>
    </location>
</feature>
<dbReference type="InterPro" id="IPR009081">
    <property type="entry name" value="PP-bd_ACP"/>
</dbReference>
<dbReference type="InterPro" id="IPR025110">
    <property type="entry name" value="AMP-bd_C"/>
</dbReference>
<evidence type="ECO:0000256" key="3">
    <source>
        <dbReference type="ARBA" id="ARBA00022679"/>
    </source>
</evidence>
<dbReference type="SMART" id="SM00827">
    <property type="entry name" value="PKS_AT"/>
    <property type="match status" value="1"/>
</dbReference>
<dbReference type="STRING" id="54.SAMN02745121_07429"/>
<dbReference type="PROSITE" id="PS52004">
    <property type="entry name" value="KS3_2"/>
    <property type="match status" value="1"/>
</dbReference>
<dbReference type="Gene3D" id="3.30.70.3290">
    <property type="match status" value="1"/>
</dbReference>
<dbReference type="InterPro" id="IPR016035">
    <property type="entry name" value="Acyl_Trfase/lysoPLipase"/>
</dbReference>
<dbReference type="GO" id="GO:0031177">
    <property type="term" value="F:phosphopantetheine binding"/>
    <property type="evidence" value="ECO:0007669"/>
    <property type="project" value="InterPro"/>
</dbReference>
<dbReference type="InterPro" id="IPR010071">
    <property type="entry name" value="AA_adenyl_dom"/>
</dbReference>
<dbReference type="Gene3D" id="3.40.50.980">
    <property type="match status" value="2"/>
</dbReference>
<dbReference type="PANTHER" id="PTHR43775:SF51">
    <property type="entry name" value="INACTIVE PHENOLPHTHIOCEROL SYNTHESIS POLYKETIDE SYNTHASE TYPE I PKS1-RELATED"/>
    <property type="match status" value="1"/>
</dbReference>
<dbReference type="CDD" id="cd05930">
    <property type="entry name" value="A_NRPS"/>
    <property type="match status" value="1"/>
</dbReference>
<dbReference type="Pfam" id="PF13193">
    <property type="entry name" value="AMP-binding_C"/>
    <property type="match status" value="1"/>
</dbReference>
<evidence type="ECO:0000259" key="5">
    <source>
        <dbReference type="PROSITE" id="PS52004"/>
    </source>
</evidence>
<evidence type="ECO:0000259" key="4">
    <source>
        <dbReference type="PROSITE" id="PS50075"/>
    </source>
</evidence>
<dbReference type="Pfam" id="PF00975">
    <property type="entry name" value="Thioesterase"/>
    <property type="match status" value="1"/>
</dbReference>
<dbReference type="InterPro" id="IPR036736">
    <property type="entry name" value="ACP-like_sf"/>
</dbReference>
<dbReference type="GO" id="GO:0004315">
    <property type="term" value="F:3-oxoacyl-[acyl-carrier-protein] synthase activity"/>
    <property type="evidence" value="ECO:0007669"/>
    <property type="project" value="InterPro"/>
</dbReference>
<dbReference type="FunFam" id="1.10.1200.10:FF:000016">
    <property type="entry name" value="Non-ribosomal peptide synthase"/>
    <property type="match status" value="1"/>
</dbReference>
<dbReference type="InterPro" id="IPR014043">
    <property type="entry name" value="Acyl_transferase_dom"/>
</dbReference>
<dbReference type="InterPro" id="IPR001227">
    <property type="entry name" value="Ac_transferase_dom_sf"/>
</dbReference>
<dbReference type="FunFam" id="3.40.50.12780:FF:000012">
    <property type="entry name" value="Non-ribosomal peptide synthetase"/>
    <property type="match status" value="1"/>
</dbReference>
<dbReference type="Gene3D" id="3.40.366.10">
    <property type="entry name" value="Malonyl-Coenzyme A Acyl Carrier Protein, domain 2"/>
    <property type="match status" value="1"/>
</dbReference>
<evidence type="ECO:0000313" key="7">
    <source>
        <dbReference type="Proteomes" id="UP000199400"/>
    </source>
</evidence>
<dbReference type="Proteomes" id="UP000199400">
    <property type="component" value="Unassembled WGS sequence"/>
</dbReference>
<dbReference type="GO" id="GO:0043041">
    <property type="term" value="P:amino acid activation for nonribosomal peptide biosynthetic process"/>
    <property type="evidence" value="ECO:0007669"/>
    <property type="project" value="UniProtKB-ARBA"/>
</dbReference>
<dbReference type="InterPro" id="IPR020806">
    <property type="entry name" value="PKS_PP-bd"/>
</dbReference>
<dbReference type="PROSITE" id="PS50075">
    <property type="entry name" value="CARRIER"/>
    <property type="match status" value="2"/>
</dbReference>
<dbReference type="PANTHER" id="PTHR43775">
    <property type="entry name" value="FATTY ACID SYNTHASE"/>
    <property type="match status" value="1"/>
</dbReference>
<dbReference type="InterPro" id="IPR014031">
    <property type="entry name" value="Ketoacyl_synth_C"/>
</dbReference>
<dbReference type="InterPro" id="IPR050091">
    <property type="entry name" value="PKS_NRPS_Biosynth_Enz"/>
</dbReference>
<keyword evidence="3" id="KW-0808">Transferase</keyword>
<dbReference type="NCBIfam" id="TIGR01733">
    <property type="entry name" value="AA-adenyl-dom"/>
    <property type="match status" value="1"/>
</dbReference>
<dbReference type="Pfam" id="PF22621">
    <property type="entry name" value="CurL-like_PKS_C"/>
    <property type="match status" value="1"/>
</dbReference>
<dbReference type="Gene3D" id="3.40.50.1820">
    <property type="entry name" value="alpha/beta hydrolase"/>
    <property type="match status" value="1"/>
</dbReference>
<dbReference type="SUPFAM" id="SSF47336">
    <property type="entry name" value="ACP-like"/>
    <property type="match status" value="2"/>
</dbReference>
<dbReference type="Gene3D" id="1.10.1200.10">
    <property type="entry name" value="ACP-like"/>
    <property type="match status" value="2"/>
</dbReference>
<keyword evidence="1" id="KW-0596">Phosphopantetheine</keyword>
<evidence type="ECO:0000256" key="1">
    <source>
        <dbReference type="ARBA" id="ARBA00022450"/>
    </source>
</evidence>
<dbReference type="SUPFAM" id="SSF55048">
    <property type="entry name" value="Probable ACP-binding domain of malonyl-CoA ACP transacylase"/>
    <property type="match status" value="1"/>
</dbReference>
<dbReference type="SMART" id="SM00824">
    <property type="entry name" value="PKS_TE"/>
    <property type="match status" value="1"/>
</dbReference>
<dbReference type="PROSITE" id="PS00606">
    <property type="entry name" value="KS3_1"/>
    <property type="match status" value="1"/>
</dbReference>
<dbReference type="GO" id="GO:0004312">
    <property type="term" value="F:fatty acid synthase activity"/>
    <property type="evidence" value="ECO:0007669"/>
    <property type="project" value="TreeGrafter"/>
</dbReference>
<dbReference type="InterPro" id="IPR020841">
    <property type="entry name" value="PKS_Beta-ketoAc_synthase_dom"/>
</dbReference>
<evidence type="ECO:0000256" key="2">
    <source>
        <dbReference type="ARBA" id="ARBA00022553"/>
    </source>
</evidence>
<dbReference type="InterPro" id="IPR000873">
    <property type="entry name" value="AMP-dep_synth/lig_dom"/>
</dbReference>
<dbReference type="FunFam" id="3.40.50.980:FF:000001">
    <property type="entry name" value="Non-ribosomal peptide synthetase"/>
    <property type="match status" value="1"/>
</dbReference>
<evidence type="ECO:0000313" key="6">
    <source>
        <dbReference type="EMBL" id="SFF19357.1"/>
    </source>
</evidence>
<gene>
    <name evidence="6" type="ORF">SAMN02745121_07429</name>
</gene>
<dbReference type="SUPFAM" id="SSF53901">
    <property type="entry name" value="Thiolase-like"/>
    <property type="match status" value="1"/>
</dbReference>
<dbReference type="RefSeq" id="WP_256254108.1">
    <property type="nucleotide sequence ID" value="NZ_FOMX01000034.1"/>
</dbReference>
<proteinExistence type="predicted"/>
<dbReference type="SMART" id="SM00825">
    <property type="entry name" value="PKS_KS"/>
    <property type="match status" value="1"/>
</dbReference>
<dbReference type="InterPro" id="IPR016036">
    <property type="entry name" value="Malonyl_transacylase_ACP-bd"/>
</dbReference>
<dbReference type="SUPFAM" id="SSF53474">
    <property type="entry name" value="alpha/beta-Hydrolases"/>
    <property type="match status" value="1"/>
</dbReference>
<dbReference type="SUPFAM" id="SSF52151">
    <property type="entry name" value="FabD/lysophospholipase-like"/>
    <property type="match status" value="1"/>
</dbReference>
<feature type="domain" description="Ketosynthase family 3 (KS3)" evidence="5">
    <location>
        <begin position="569"/>
        <end position="985"/>
    </location>
</feature>
<dbReference type="SMART" id="SM00823">
    <property type="entry name" value="PKS_PP"/>
    <property type="match status" value="2"/>
</dbReference>
<dbReference type="FunFam" id="3.30.300.30:FF:000010">
    <property type="entry name" value="Enterobactin synthetase component F"/>
    <property type="match status" value="1"/>
</dbReference>
<dbReference type="Pfam" id="PF00550">
    <property type="entry name" value="PP-binding"/>
    <property type="match status" value="2"/>
</dbReference>
<dbReference type="InterPro" id="IPR020845">
    <property type="entry name" value="AMP-binding_CS"/>
</dbReference>
<dbReference type="InterPro" id="IPR001031">
    <property type="entry name" value="Thioesterase"/>
</dbReference>
<dbReference type="CDD" id="cd00833">
    <property type="entry name" value="PKS"/>
    <property type="match status" value="1"/>
</dbReference>
<organism evidence="6 7">
    <name type="scientific">Nannocystis exedens</name>
    <dbReference type="NCBI Taxonomy" id="54"/>
    <lineage>
        <taxon>Bacteria</taxon>
        <taxon>Pseudomonadati</taxon>
        <taxon>Myxococcota</taxon>
        <taxon>Polyangia</taxon>
        <taxon>Nannocystales</taxon>
        <taxon>Nannocystaceae</taxon>
        <taxon>Nannocystis</taxon>
    </lineage>
</organism>
<dbReference type="Pfam" id="PF00698">
    <property type="entry name" value="Acyl_transf_1"/>
    <property type="match status" value="1"/>
</dbReference>
<reference evidence="7" key="1">
    <citation type="submission" date="2016-10" db="EMBL/GenBank/DDBJ databases">
        <authorList>
            <person name="Varghese N."/>
            <person name="Submissions S."/>
        </authorList>
    </citation>
    <scope>NUCLEOTIDE SEQUENCE [LARGE SCALE GENOMIC DNA]</scope>
    <source>
        <strain evidence="7">ATCC 25963</strain>
    </source>
</reference>
<dbReference type="Gene3D" id="3.40.47.10">
    <property type="match status" value="1"/>
</dbReference>
<accession>A0A1I2GR80</accession>
<dbReference type="PROSITE" id="PS00455">
    <property type="entry name" value="AMP_BINDING"/>
    <property type="match status" value="1"/>
</dbReference>
<dbReference type="InterPro" id="IPR018201">
    <property type="entry name" value="Ketoacyl_synth_AS"/>
</dbReference>
<dbReference type="InterPro" id="IPR029058">
    <property type="entry name" value="AB_hydrolase_fold"/>
</dbReference>
<dbReference type="InterPro" id="IPR020802">
    <property type="entry name" value="TesA-like"/>
</dbReference>
<dbReference type="SMART" id="SM01294">
    <property type="entry name" value="PKS_PP_betabranch"/>
    <property type="match status" value="1"/>
</dbReference>
<name>A0A1I2GR80_9BACT</name>
<dbReference type="Gene3D" id="3.30.70.250">
    <property type="entry name" value="Malonyl-CoA ACP transacylase, ACP-binding"/>
    <property type="match status" value="1"/>
</dbReference>
<dbReference type="Pfam" id="PF00501">
    <property type="entry name" value="AMP-binding"/>
    <property type="match status" value="1"/>
</dbReference>
<keyword evidence="7" id="KW-1185">Reference proteome</keyword>